<dbReference type="InterPro" id="IPR001586">
    <property type="entry name" value="Beta-lactam_class-C_AS"/>
</dbReference>
<dbReference type="InterPro" id="IPR012338">
    <property type="entry name" value="Beta-lactam/transpept-like"/>
</dbReference>
<dbReference type="RefSeq" id="WP_048641381.1">
    <property type="nucleotide sequence ID" value="NZ_CP012040.1"/>
</dbReference>
<dbReference type="InterPro" id="IPR001466">
    <property type="entry name" value="Beta-lactam-related"/>
</dbReference>
<dbReference type="OrthoDB" id="1522765at2"/>
<evidence type="ECO:0000256" key="1">
    <source>
        <dbReference type="ARBA" id="ARBA00001526"/>
    </source>
</evidence>
<feature type="domain" description="Beta-lactamase-related" evidence="6">
    <location>
        <begin position="56"/>
        <end position="348"/>
    </location>
</feature>
<dbReference type="GO" id="GO:0046677">
    <property type="term" value="P:response to antibiotic"/>
    <property type="evidence" value="ECO:0007669"/>
    <property type="project" value="UniProtKB-UniRule"/>
</dbReference>
<dbReference type="STRING" id="320787.CA2015_1549"/>
<proteinExistence type="inferred from homology"/>
<dbReference type="GO" id="GO:0008800">
    <property type="term" value="F:beta-lactamase activity"/>
    <property type="evidence" value="ECO:0007669"/>
    <property type="project" value="UniProtKB-UniRule"/>
</dbReference>
<evidence type="ECO:0000259" key="6">
    <source>
        <dbReference type="Pfam" id="PF00144"/>
    </source>
</evidence>
<protein>
    <recommendedName>
        <fullName evidence="5">Beta-lactamase</fullName>
        <ecNumber evidence="5">3.5.2.6</ecNumber>
    </recommendedName>
</protein>
<dbReference type="PANTHER" id="PTHR46825:SF8">
    <property type="entry name" value="BETA-LACTAMASE-RELATED"/>
    <property type="match status" value="1"/>
</dbReference>
<dbReference type="GO" id="GO:0017001">
    <property type="term" value="P:antibiotic catabolic process"/>
    <property type="evidence" value="ECO:0007669"/>
    <property type="project" value="InterPro"/>
</dbReference>
<dbReference type="Gene3D" id="3.40.710.10">
    <property type="entry name" value="DD-peptidase/beta-lactamase superfamily"/>
    <property type="match status" value="1"/>
</dbReference>
<dbReference type="GO" id="GO:0030288">
    <property type="term" value="C:outer membrane-bounded periplasmic space"/>
    <property type="evidence" value="ECO:0007669"/>
    <property type="project" value="InterPro"/>
</dbReference>
<keyword evidence="8" id="KW-1185">Reference proteome</keyword>
<accession>A0A0H4P949</accession>
<dbReference type="PANTHER" id="PTHR46825">
    <property type="entry name" value="D-ALANYL-D-ALANINE-CARBOXYPEPTIDASE/ENDOPEPTIDASE AMPH"/>
    <property type="match status" value="1"/>
</dbReference>
<evidence type="ECO:0000313" key="8">
    <source>
        <dbReference type="Proteomes" id="UP000036520"/>
    </source>
</evidence>
<dbReference type="SUPFAM" id="SSF56601">
    <property type="entry name" value="beta-lactamase/transpeptidase-like"/>
    <property type="match status" value="1"/>
</dbReference>
<evidence type="ECO:0000313" key="7">
    <source>
        <dbReference type="EMBL" id="AKP50986.1"/>
    </source>
</evidence>
<name>A0A0H4P949_9BACT</name>
<evidence type="ECO:0000256" key="4">
    <source>
        <dbReference type="ARBA" id="ARBA00023251"/>
    </source>
</evidence>
<dbReference type="Proteomes" id="UP000036520">
    <property type="component" value="Chromosome"/>
</dbReference>
<evidence type="ECO:0000256" key="2">
    <source>
        <dbReference type="ARBA" id="ARBA00007840"/>
    </source>
</evidence>
<dbReference type="EMBL" id="CP012040">
    <property type="protein sequence ID" value="AKP50986.1"/>
    <property type="molecule type" value="Genomic_DNA"/>
</dbReference>
<keyword evidence="4 5" id="KW-0046">Antibiotic resistance</keyword>
<dbReference type="PROSITE" id="PS51257">
    <property type="entry name" value="PROKAR_LIPOPROTEIN"/>
    <property type="match status" value="1"/>
</dbReference>
<dbReference type="Pfam" id="PF00144">
    <property type="entry name" value="Beta-lactamase"/>
    <property type="match status" value="1"/>
</dbReference>
<dbReference type="InterPro" id="IPR050491">
    <property type="entry name" value="AmpC-like"/>
</dbReference>
<dbReference type="KEGG" id="camu:CA2015_1549"/>
<organism evidence="7 8">
    <name type="scientific">Cyclobacterium amurskyense</name>
    <dbReference type="NCBI Taxonomy" id="320787"/>
    <lineage>
        <taxon>Bacteria</taxon>
        <taxon>Pseudomonadati</taxon>
        <taxon>Bacteroidota</taxon>
        <taxon>Cytophagia</taxon>
        <taxon>Cytophagales</taxon>
        <taxon>Cyclobacteriaceae</taxon>
        <taxon>Cyclobacterium</taxon>
    </lineage>
</organism>
<keyword evidence="3 5" id="KW-0378">Hydrolase</keyword>
<dbReference type="EC" id="3.5.2.6" evidence="5"/>
<evidence type="ECO:0000256" key="5">
    <source>
        <dbReference type="RuleBase" id="RU361140"/>
    </source>
</evidence>
<comment type="similarity">
    <text evidence="2 5">Belongs to the class-C beta-lactamase family.</text>
</comment>
<comment type="catalytic activity">
    <reaction evidence="1 5">
        <text>a beta-lactam + H2O = a substituted beta-amino acid</text>
        <dbReference type="Rhea" id="RHEA:20401"/>
        <dbReference type="ChEBI" id="CHEBI:15377"/>
        <dbReference type="ChEBI" id="CHEBI:35627"/>
        <dbReference type="ChEBI" id="CHEBI:140347"/>
        <dbReference type="EC" id="3.5.2.6"/>
    </reaction>
</comment>
<dbReference type="AlphaFoldDB" id="A0A0H4P949"/>
<reference evidence="7 8" key="1">
    <citation type="submission" date="2015-07" db="EMBL/GenBank/DDBJ databases">
        <authorList>
            <person name="Kim K.M."/>
        </authorList>
    </citation>
    <scope>NUCLEOTIDE SEQUENCE [LARGE SCALE GENOMIC DNA]</scope>
    <source>
        <strain evidence="7 8">KCTC 12363</strain>
    </source>
</reference>
<gene>
    <name evidence="7" type="ORF">CA2015_1549</name>
</gene>
<dbReference type="PROSITE" id="PS00336">
    <property type="entry name" value="BETA_LACTAMASE_C"/>
    <property type="match status" value="1"/>
</dbReference>
<evidence type="ECO:0000256" key="3">
    <source>
        <dbReference type="ARBA" id="ARBA00022801"/>
    </source>
</evidence>
<sequence>MLKLKILVLIVLIGCGCEEKPVAINFQQGYHGKITEGQSKLIHTEAKGFFNQTQLSIALIKNGKPEFYGVKIENDTLFSVENQDSVFEIGSISKIFTATLLADLSLDGKLNLNDPAGKYLPWKLKNTPEFTLQQLSNHSSGLPRLPDNLILSEVDMSNPYKDYGEEKLGFYLTEQLELQQEPGLKFDYSNLGVGLLGYILTRIDSSSYEEMIQNRIAIPFQMESTTVNREKVLLQLVKGLDVEGKETPNWDLNVLQGAGAILSNTQDLTKFALAQFNPANQTLALTQKKTFSVTAYEKAIGLGWMIENKKDGKWLWHGGGTGGYSSSITLDLDRKNAVIILSNVSGFSEDVVNISNLGSRLMEIIED</sequence>